<reference evidence="1" key="1">
    <citation type="submission" date="2019-08" db="EMBL/GenBank/DDBJ databases">
        <authorList>
            <person name="Kucharzyk K."/>
            <person name="Murdoch R.W."/>
            <person name="Higgins S."/>
            <person name="Loffler F."/>
        </authorList>
    </citation>
    <scope>NUCLEOTIDE SEQUENCE</scope>
</reference>
<protein>
    <submittedName>
        <fullName evidence="1">Uncharacterized protein</fullName>
    </submittedName>
</protein>
<name>A0A644V8Z2_9ZZZZ</name>
<organism evidence="1">
    <name type="scientific">bioreactor metagenome</name>
    <dbReference type="NCBI Taxonomy" id="1076179"/>
    <lineage>
        <taxon>unclassified sequences</taxon>
        <taxon>metagenomes</taxon>
        <taxon>ecological metagenomes</taxon>
    </lineage>
</organism>
<evidence type="ECO:0000313" key="1">
    <source>
        <dbReference type="EMBL" id="MPL87800.1"/>
    </source>
</evidence>
<sequence length="229" mass="26784">MPTINIYDAIHVSFSKRWGYPFNLKFKSTIKDDRANGPGVYLISFKDSPVYFGKYQPFRRNNIFDDRWLRHIETITLRGERVGFGPNSTLNKVLPTVCDDLKTILNKLSEDELCYRMRDTGVCSSDYRRAFASQNWIQLSTATPNNILDDFDFRYYKIDSIQNGEQAKKVTTYIENAIIKEFCLSINNTKGRIKPQSIDCIESRVFELTQNHDLEMELELHLNGRKWNV</sequence>
<gene>
    <name evidence="1" type="ORF">SDC9_33810</name>
</gene>
<accession>A0A644V8Z2</accession>
<dbReference type="EMBL" id="VSSQ01000245">
    <property type="protein sequence ID" value="MPL87800.1"/>
    <property type="molecule type" value="Genomic_DNA"/>
</dbReference>
<comment type="caution">
    <text evidence="1">The sequence shown here is derived from an EMBL/GenBank/DDBJ whole genome shotgun (WGS) entry which is preliminary data.</text>
</comment>
<proteinExistence type="predicted"/>
<dbReference type="AlphaFoldDB" id="A0A644V8Z2"/>